<proteinExistence type="predicted"/>
<reference evidence="1 2" key="1">
    <citation type="submission" date="2014-04" db="EMBL/GenBank/DDBJ databases">
        <authorList>
            <person name="Sears C."/>
            <person name="Carroll K."/>
            <person name="Sack B.R."/>
            <person name="Qadri F."/>
            <person name="Myers L.L."/>
            <person name="Chung G.-T."/>
            <person name="Escheverria P."/>
            <person name="Fraser C.M."/>
            <person name="Sadzewicz L."/>
            <person name="Shefchek K.A."/>
            <person name="Tallon L."/>
            <person name="Das S.P."/>
            <person name="Daugherty S."/>
            <person name="Mongodin E.F."/>
        </authorList>
    </citation>
    <scope>NUCLEOTIDE SEQUENCE [LARGE SCALE GENOMIC DNA]</scope>
    <source>
        <strain evidence="1 2">3975 RP4</strain>
    </source>
</reference>
<evidence type="ECO:0000313" key="2">
    <source>
        <dbReference type="Proteomes" id="UP000027661"/>
    </source>
</evidence>
<dbReference type="AlphaFoldDB" id="A0A069SFZ6"/>
<protein>
    <submittedName>
        <fullName evidence="1">Uncharacterized protein</fullName>
    </submittedName>
</protein>
<accession>A0A069SFZ6</accession>
<name>A0A069SFZ6_PHOVU</name>
<gene>
    <name evidence="1" type="ORF">M099_2614</name>
</gene>
<dbReference type="PATRIC" id="fig|1339352.3.peg.2512"/>
<dbReference type="Proteomes" id="UP000027661">
    <property type="component" value="Unassembled WGS sequence"/>
</dbReference>
<comment type="caution">
    <text evidence="1">The sequence shown here is derived from an EMBL/GenBank/DDBJ whole genome shotgun (WGS) entry which is preliminary data.</text>
</comment>
<sequence>MFYSFLEGKLTAFLLFAKQQEMKKSLISFSNDNNSGAGGYCIGFSEVVIK</sequence>
<dbReference type="EMBL" id="JNHM01000031">
    <property type="protein sequence ID" value="KDS53304.1"/>
    <property type="molecule type" value="Genomic_DNA"/>
</dbReference>
<organism evidence="1 2">
    <name type="scientific">Phocaeicola vulgatus str. 3975 RP4</name>
    <dbReference type="NCBI Taxonomy" id="1339352"/>
    <lineage>
        <taxon>Bacteria</taxon>
        <taxon>Pseudomonadati</taxon>
        <taxon>Bacteroidota</taxon>
        <taxon>Bacteroidia</taxon>
        <taxon>Bacteroidales</taxon>
        <taxon>Bacteroidaceae</taxon>
        <taxon>Phocaeicola</taxon>
    </lineage>
</organism>
<evidence type="ECO:0000313" key="1">
    <source>
        <dbReference type="EMBL" id="KDS53304.1"/>
    </source>
</evidence>